<protein>
    <submittedName>
        <fullName evidence="3">Pyridoxamine 5'-phosphate oxidase family protein</fullName>
    </submittedName>
</protein>
<keyword evidence="1" id="KW-0560">Oxidoreductase</keyword>
<comment type="caution">
    <text evidence="3">The sequence shown here is derived from an EMBL/GenBank/DDBJ whole genome shotgun (WGS) entry which is preliminary data.</text>
</comment>
<feature type="domain" description="Pyridoxamine 5'-phosphate oxidase N-terminal" evidence="2">
    <location>
        <begin position="44"/>
        <end position="128"/>
    </location>
</feature>
<dbReference type="Pfam" id="PF01243">
    <property type="entry name" value="PNPOx_N"/>
    <property type="match status" value="1"/>
</dbReference>
<proteinExistence type="predicted"/>
<dbReference type="SUPFAM" id="SSF50475">
    <property type="entry name" value="FMN-binding split barrel"/>
    <property type="match status" value="1"/>
</dbReference>
<dbReference type="Gene3D" id="2.30.110.10">
    <property type="entry name" value="Electron Transport, Fmn-binding Protein, Chain A"/>
    <property type="match status" value="1"/>
</dbReference>
<dbReference type="PANTHER" id="PTHR35176:SF4">
    <property type="entry name" value="PYRIDOXAMINE 5'-PHOSPHATE OXIDASE-RELATED FMN-BINDING"/>
    <property type="match status" value="1"/>
</dbReference>
<keyword evidence="4" id="KW-1185">Reference proteome</keyword>
<gene>
    <name evidence="3" type="ORF">GCM10017559_78350</name>
</gene>
<accession>A0ABP6LCJ9</accession>
<evidence type="ECO:0000313" key="4">
    <source>
        <dbReference type="Proteomes" id="UP001499930"/>
    </source>
</evidence>
<dbReference type="InterPro" id="IPR011576">
    <property type="entry name" value="Pyridox_Oxase_N"/>
</dbReference>
<dbReference type="InterPro" id="IPR052019">
    <property type="entry name" value="F420H2_bilvrd_red/Heme_oxyg"/>
</dbReference>
<reference evidence="4" key="1">
    <citation type="journal article" date="2019" name="Int. J. Syst. Evol. Microbiol.">
        <title>The Global Catalogue of Microorganisms (GCM) 10K type strain sequencing project: providing services to taxonomists for standard genome sequencing and annotation.</title>
        <authorList>
            <consortium name="The Broad Institute Genomics Platform"/>
            <consortium name="The Broad Institute Genome Sequencing Center for Infectious Disease"/>
            <person name="Wu L."/>
            <person name="Ma J."/>
        </authorList>
    </citation>
    <scope>NUCLEOTIDE SEQUENCE [LARGE SCALE GENOMIC DNA]</scope>
    <source>
        <strain evidence="4">JCM 3106</strain>
    </source>
</reference>
<evidence type="ECO:0000256" key="1">
    <source>
        <dbReference type="ARBA" id="ARBA00023002"/>
    </source>
</evidence>
<organism evidence="3 4">
    <name type="scientific">Streptosporangium longisporum</name>
    <dbReference type="NCBI Taxonomy" id="46187"/>
    <lineage>
        <taxon>Bacteria</taxon>
        <taxon>Bacillati</taxon>
        <taxon>Actinomycetota</taxon>
        <taxon>Actinomycetes</taxon>
        <taxon>Streptosporangiales</taxon>
        <taxon>Streptosporangiaceae</taxon>
        <taxon>Streptosporangium</taxon>
    </lineage>
</organism>
<evidence type="ECO:0000259" key="2">
    <source>
        <dbReference type="Pfam" id="PF01243"/>
    </source>
</evidence>
<dbReference type="InterPro" id="IPR012349">
    <property type="entry name" value="Split_barrel_FMN-bd"/>
</dbReference>
<dbReference type="Proteomes" id="UP001499930">
    <property type="component" value="Unassembled WGS sequence"/>
</dbReference>
<name>A0ABP6LCJ9_9ACTN</name>
<dbReference type="EMBL" id="BAAAWD010000028">
    <property type="protein sequence ID" value="GAA3038576.1"/>
    <property type="molecule type" value="Genomic_DNA"/>
</dbReference>
<sequence>MLMREPVAERNLDGYGAPPIPWKQVLEGLDDGFSQVPGSGGPGRYTCWLTTVCPDGRPHVMPLGALWWEGAFHFTTGPGTRKGRNLAHDPRCAVTVALKEFDLVVEGRAERVTGDDRLHGIAAAYAAQGWEPSVRDGALYAEYSAPSAGPPPWYVYEVVPDKVFALGTAAPYGATRWNF</sequence>
<dbReference type="PANTHER" id="PTHR35176">
    <property type="entry name" value="HEME OXYGENASE HI_0854-RELATED"/>
    <property type="match status" value="1"/>
</dbReference>
<evidence type="ECO:0000313" key="3">
    <source>
        <dbReference type="EMBL" id="GAA3038576.1"/>
    </source>
</evidence>